<evidence type="ECO:0000313" key="2">
    <source>
        <dbReference type="Proteomes" id="UP001291623"/>
    </source>
</evidence>
<dbReference type="Proteomes" id="UP001291623">
    <property type="component" value="Unassembled WGS sequence"/>
</dbReference>
<protein>
    <submittedName>
        <fullName evidence="1">Uncharacterized protein</fullName>
    </submittedName>
</protein>
<keyword evidence="2" id="KW-1185">Reference proteome</keyword>
<evidence type="ECO:0000313" key="1">
    <source>
        <dbReference type="EMBL" id="KAK4368661.1"/>
    </source>
</evidence>
<reference evidence="1" key="1">
    <citation type="submission" date="2023-12" db="EMBL/GenBank/DDBJ databases">
        <title>Genome assembly of Anisodus tanguticus.</title>
        <authorList>
            <person name="Wang Y.-J."/>
        </authorList>
    </citation>
    <scope>NUCLEOTIDE SEQUENCE</scope>
    <source>
        <strain evidence="1">KB-2021</strain>
        <tissue evidence="1">Leaf</tissue>
    </source>
</reference>
<name>A0AAE1SH18_9SOLA</name>
<dbReference type="EMBL" id="JAVYJV010000006">
    <property type="protein sequence ID" value="KAK4368661.1"/>
    <property type="molecule type" value="Genomic_DNA"/>
</dbReference>
<organism evidence="1 2">
    <name type="scientific">Anisodus tanguticus</name>
    <dbReference type="NCBI Taxonomy" id="243964"/>
    <lineage>
        <taxon>Eukaryota</taxon>
        <taxon>Viridiplantae</taxon>
        <taxon>Streptophyta</taxon>
        <taxon>Embryophyta</taxon>
        <taxon>Tracheophyta</taxon>
        <taxon>Spermatophyta</taxon>
        <taxon>Magnoliopsida</taxon>
        <taxon>eudicotyledons</taxon>
        <taxon>Gunneridae</taxon>
        <taxon>Pentapetalae</taxon>
        <taxon>asterids</taxon>
        <taxon>lamiids</taxon>
        <taxon>Solanales</taxon>
        <taxon>Solanaceae</taxon>
        <taxon>Solanoideae</taxon>
        <taxon>Hyoscyameae</taxon>
        <taxon>Anisodus</taxon>
    </lineage>
</organism>
<comment type="caution">
    <text evidence="1">The sequence shown here is derived from an EMBL/GenBank/DDBJ whole genome shotgun (WGS) entry which is preliminary data.</text>
</comment>
<gene>
    <name evidence="1" type="ORF">RND71_012453</name>
</gene>
<sequence>MGCGFLPRTIDVELRNRCGIAFTVVLKNKNSERKPRRPGVVRRRRLDRPGMALVIITLLLQNQTEHKQIKSLISFSPLQFLKVMKAFRLNSSSASKPEEVKSLPGGKIKKKHLLLSTIVIEPGGEESFVLSHYFNKLFDPMDE</sequence>
<proteinExistence type="predicted"/>
<accession>A0AAE1SH18</accession>
<dbReference type="AlphaFoldDB" id="A0AAE1SH18"/>